<accession>A0ABY9XST4</accession>
<reference evidence="2 3" key="1">
    <citation type="submission" date="2023-09" db="EMBL/GenBank/DDBJ databases">
        <title>Thalassobella suaedae gen. nov., sp. nov., a marine bacterium of the family Flavobacteriaceae isolated from a halophyte Suaeda japonica.</title>
        <authorList>
            <person name="Lee S.Y."/>
            <person name="Hwang C.Y."/>
        </authorList>
    </citation>
    <scope>NUCLEOTIDE SEQUENCE [LARGE SCALE GENOMIC DNA]</scope>
    <source>
        <strain evidence="2 3">HL-DH14</strain>
    </source>
</reference>
<organism evidence="2 3">
    <name type="scientific">Thalassobellus suaedae</name>
    <dbReference type="NCBI Taxonomy" id="3074124"/>
    <lineage>
        <taxon>Bacteria</taxon>
        <taxon>Pseudomonadati</taxon>
        <taxon>Bacteroidota</taxon>
        <taxon>Flavobacteriia</taxon>
        <taxon>Flavobacteriales</taxon>
        <taxon>Flavobacteriaceae</taxon>
        <taxon>Thalassobellus</taxon>
    </lineage>
</organism>
<name>A0ABY9XST4_9FLAO</name>
<dbReference type="Proteomes" id="UP001302806">
    <property type="component" value="Chromosome"/>
</dbReference>
<dbReference type="PROSITE" id="PS51257">
    <property type="entry name" value="PROKAR_LIPOPROTEIN"/>
    <property type="match status" value="1"/>
</dbReference>
<dbReference type="InterPro" id="IPR024311">
    <property type="entry name" value="Lipocalin-like"/>
</dbReference>
<dbReference type="RefSeq" id="WP_415865450.1">
    <property type="nucleotide sequence ID" value="NZ_CP134537.1"/>
</dbReference>
<proteinExistence type="predicted"/>
<gene>
    <name evidence="2" type="ORF">RHP51_17705</name>
</gene>
<sequence length="140" mass="16062">MRNLKKTFLIVLSVFVLSCSNDDKDSGKAISVNDLVGSWLLVSDVDEEGIEYVEEGDCDYLLVFTETTINGQEYYGVNCNQLDQDSPLVFSLNGDFLSFTEEEEEIKNEILELTSTTLKLRYDYVEEEESFYDITTFIKQ</sequence>
<evidence type="ECO:0000313" key="2">
    <source>
        <dbReference type="EMBL" id="WNH08872.1"/>
    </source>
</evidence>
<dbReference type="EMBL" id="CP134537">
    <property type="protein sequence ID" value="WNH08872.1"/>
    <property type="molecule type" value="Genomic_DNA"/>
</dbReference>
<evidence type="ECO:0000259" key="1">
    <source>
        <dbReference type="Pfam" id="PF13648"/>
    </source>
</evidence>
<feature type="domain" description="Lipocalin-like" evidence="1">
    <location>
        <begin position="35"/>
        <end position="120"/>
    </location>
</feature>
<evidence type="ECO:0000313" key="3">
    <source>
        <dbReference type="Proteomes" id="UP001302806"/>
    </source>
</evidence>
<protein>
    <submittedName>
        <fullName evidence="2">Lipocalin family protein</fullName>
    </submittedName>
</protein>
<dbReference type="Pfam" id="PF13648">
    <property type="entry name" value="Lipocalin_4"/>
    <property type="match status" value="1"/>
</dbReference>